<dbReference type="SUPFAM" id="SSF52922">
    <property type="entry name" value="TK C-terminal domain-like"/>
    <property type="match status" value="1"/>
</dbReference>
<protein>
    <recommendedName>
        <fullName evidence="5">Pyruvate:ferredoxin oxidoreductase core domain-containing protein</fullName>
    </recommendedName>
</protein>
<proteinExistence type="predicted"/>
<dbReference type="SUPFAM" id="SSF52518">
    <property type="entry name" value="Thiamin diphosphate-binding fold (THDP-binding)"/>
    <property type="match status" value="1"/>
</dbReference>
<dbReference type="InterPro" id="IPR033412">
    <property type="entry name" value="PFOR_II"/>
</dbReference>
<evidence type="ECO:0000259" key="3">
    <source>
        <dbReference type="Pfam" id="PF17147"/>
    </source>
</evidence>
<evidence type="ECO:0000313" key="4">
    <source>
        <dbReference type="EMBL" id="KKM74821.1"/>
    </source>
</evidence>
<dbReference type="Gene3D" id="3.40.50.970">
    <property type="match status" value="1"/>
</dbReference>
<dbReference type="InterPro" id="IPR009014">
    <property type="entry name" value="Transketo_C/PFOR_II"/>
</dbReference>
<dbReference type="Pfam" id="PF17147">
    <property type="entry name" value="PFOR_II"/>
    <property type="match status" value="1"/>
</dbReference>
<accession>A0A0F9KJE0</accession>
<gene>
    <name evidence="4" type="ORF">LCGC14_1396530</name>
</gene>
<sequence length="252" mass="28801">VKWGSHGDYEIIALCPDSPQECFDLCIDAFNLSEIYRVPTFIMADECVGHMHEKVVIPPAEEIELVERKWFKGPKDKYLPYKPDKDMIPFMVKAGDGHRFHTTGLTHDERGYPALNAEFQEVCVRHLVEKIRMNADKIIKLEEDEIDNAEIIVISYGITSRVTTRAVQQARKAGIKVGTIRLITVWPFPEKRIKELAKKIKAFVVPEINYGQIVREVERCVEGQAPVIHIPHCGGWVHDPDEIFKAIKEASK</sequence>
<dbReference type="InterPro" id="IPR002880">
    <property type="entry name" value="Pyrv_Fd/Flavodoxin_OxRdtase_N"/>
</dbReference>
<dbReference type="PANTHER" id="PTHR43088">
    <property type="entry name" value="SUBUNIT OF PYRUVATE:FLAVODOXIN OXIDOREDUCTASE-RELATED"/>
    <property type="match status" value="1"/>
</dbReference>
<dbReference type="Pfam" id="PF01855">
    <property type="entry name" value="POR_N"/>
    <property type="match status" value="1"/>
</dbReference>
<dbReference type="EMBL" id="LAZR01009078">
    <property type="protein sequence ID" value="KKM74821.1"/>
    <property type="molecule type" value="Genomic_DNA"/>
</dbReference>
<keyword evidence="1" id="KW-0560">Oxidoreductase</keyword>
<feature type="domain" description="Pyruvate flavodoxin/ferredoxin oxidoreductase pyrimidine binding" evidence="2">
    <location>
        <begin position="8"/>
        <end position="116"/>
    </location>
</feature>
<evidence type="ECO:0000259" key="2">
    <source>
        <dbReference type="Pfam" id="PF01855"/>
    </source>
</evidence>
<name>A0A0F9KJE0_9ZZZZ</name>
<comment type="caution">
    <text evidence="4">The sequence shown here is derived from an EMBL/GenBank/DDBJ whole genome shotgun (WGS) entry which is preliminary data.</text>
</comment>
<organism evidence="4">
    <name type="scientific">marine sediment metagenome</name>
    <dbReference type="NCBI Taxonomy" id="412755"/>
    <lineage>
        <taxon>unclassified sequences</taxon>
        <taxon>metagenomes</taxon>
        <taxon>ecological metagenomes</taxon>
    </lineage>
</organism>
<dbReference type="InterPro" id="IPR052368">
    <property type="entry name" value="2-oxoacid_oxidoreductase"/>
</dbReference>
<reference evidence="4" key="1">
    <citation type="journal article" date="2015" name="Nature">
        <title>Complex archaea that bridge the gap between prokaryotes and eukaryotes.</title>
        <authorList>
            <person name="Spang A."/>
            <person name="Saw J.H."/>
            <person name="Jorgensen S.L."/>
            <person name="Zaremba-Niedzwiedzka K."/>
            <person name="Martijn J."/>
            <person name="Lind A.E."/>
            <person name="van Eijk R."/>
            <person name="Schleper C."/>
            <person name="Guy L."/>
            <person name="Ettema T.J."/>
        </authorList>
    </citation>
    <scope>NUCLEOTIDE SEQUENCE</scope>
</reference>
<evidence type="ECO:0000256" key="1">
    <source>
        <dbReference type="ARBA" id="ARBA00023002"/>
    </source>
</evidence>
<evidence type="ECO:0008006" key="5">
    <source>
        <dbReference type="Google" id="ProtNLM"/>
    </source>
</evidence>
<dbReference type="GO" id="GO:0016491">
    <property type="term" value="F:oxidoreductase activity"/>
    <property type="evidence" value="ECO:0007669"/>
    <property type="project" value="UniProtKB-KW"/>
</dbReference>
<dbReference type="AlphaFoldDB" id="A0A0F9KJE0"/>
<dbReference type="PANTHER" id="PTHR43088:SF1">
    <property type="entry name" value="SUBUNIT OF PYRUVATE:FLAVODOXIN OXIDOREDUCTASE"/>
    <property type="match status" value="1"/>
</dbReference>
<dbReference type="InterPro" id="IPR029061">
    <property type="entry name" value="THDP-binding"/>
</dbReference>
<feature type="domain" description="Pyruvate:ferredoxin oxidoreductase core" evidence="3">
    <location>
        <begin position="149"/>
        <end position="243"/>
    </location>
</feature>
<feature type="non-terminal residue" evidence="4">
    <location>
        <position position="1"/>
    </location>
</feature>
<dbReference type="FunFam" id="3.40.50.920:FF:000013">
    <property type="entry name" value="Ferredoxin oxidoreductase alpha subunit"/>
    <property type="match status" value="1"/>
</dbReference>
<dbReference type="Gene3D" id="3.40.50.920">
    <property type="match status" value="1"/>
</dbReference>